<evidence type="ECO:0000313" key="2">
    <source>
        <dbReference type="EMBL" id="PIC19907.1"/>
    </source>
</evidence>
<protein>
    <submittedName>
        <fullName evidence="2">Uncharacterized protein</fullName>
    </submittedName>
</protein>
<dbReference type="EMBL" id="PDUG01000006">
    <property type="protein sequence ID" value="PIC19907.1"/>
    <property type="molecule type" value="Genomic_DNA"/>
</dbReference>
<gene>
    <name evidence="2" type="primary">Cnig_chr_X.g25280</name>
    <name evidence="2" type="ORF">B9Z55_025280</name>
</gene>
<evidence type="ECO:0000313" key="3">
    <source>
        <dbReference type="Proteomes" id="UP000230233"/>
    </source>
</evidence>
<feature type="region of interest" description="Disordered" evidence="1">
    <location>
        <begin position="36"/>
        <end position="76"/>
    </location>
</feature>
<sequence>MKLGRKKKGDGPCHTLRRSKCLYLFAWNTPCERPKQLAESMHSHETDSKRDYENVPGAGSVCPKQERAEPTRRRGV</sequence>
<proteinExistence type="predicted"/>
<dbReference type="Proteomes" id="UP000230233">
    <property type="component" value="Chromosome X"/>
</dbReference>
<organism evidence="2 3">
    <name type="scientific">Caenorhabditis nigoni</name>
    <dbReference type="NCBI Taxonomy" id="1611254"/>
    <lineage>
        <taxon>Eukaryota</taxon>
        <taxon>Metazoa</taxon>
        <taxon>Ecdysozoa</taxon>
        <taxon>Nematoda</taxon>
        <taxon>Chromadorea</taxon>
        <taxon>Rhabditida</taxon>
        <taxon>Rhabditina</taxon>
        <taxon>Rhabditomorpha</taxon>
        <taxon>Rhabditoidea</taxon>
        <taxon>Rhabditidae</taxon>
        <taxon>Peloderinae</taxon>
        <taxon>Caenorhabditis</taxon>
    </lineage>
</organism>
<feature type="compositionally biased region" description="Basic and acidic residues" evidence="1">
    <location>
        <begin position="64"/>
        <end position="76"/>
    </location>
</feature>
<keyword evidence="3" id="KW-1185">Reference proteome</keyword>
<reference evidence="3" key="1">
    <citation type="submission" date="2017-10" db="EMBL/GenBank/DDBJ databases">
        <title>Rapid genome shrinkage in a self-fertile nematode reveals novel sperm competition proteins.</title>
        <authorList>
            <person name="Yin D."/>
            <person name="Schwarz E.M."/>
            <person name="Thomas C.G."/>
            <person name="Felde R.L."/>
            <person name="Korf I.F."/>
            <person name="Cutter A.D."/>
            <person name="Schartner C.M."/>
            <person name="Ralston E.J."/>
            <person name="Meyer B.J."/>
            <person name="Haag E.S."/>
        </authorList>
    </citation>
    <scope>NUCLEOTIDE SEQUENCE [LARGE SCALE GENOMIC DNA]</scope>
    <source>
        <strain evidence="3">JU1422</strain>
    </source>
</reference>
<feature type="compositionally biased region" description="Basic and acidic residues" evidence="1">
    <location>
        <begin position="36"/>
        <end position="53"/>
    </location>
</feature>
<accession>A0A2G5SXZ1</accession>
<dbReference type="AlphaFoldDB" id="A0A2G5SXZ1"/>
<comment type="caution">
    <text evidence="2">The sequence shown here is derived from an EMBL/GenBank/DDBJ whole genome shotgun (WGS) entry which is preliminary data.</text>
</comment>
<name>A0A2G5SXZ1_9PELO</name>
<evidence type="ECO:0000256" key="1">
    <source>
        <dbReference type="SAM" id="MobiDB-lite"/>
    </source>
</evidence>